<comment type="caution">
    <text evidence="2">The sequence shown here is derived from an EMBL/GenBank/DDBJ whole genome shotgun (WGS) entry which is preliminary data.</text>
</comment>
<dbReference type="Gene3D" id="3.90.930.50">
    <property type="match status" value="1"/>
</dbReference>
<dbReference type="InterPro" id="IPR018640">
    <property type="entry name" value="DUF2063"/>
</dbReference>
<accession>A0A099KK38</accession>
<dbReference type="InterPro" id="IPR044922">
    <property type="entry name" value="DUF2063_N_sf"/>
</dbReference>
<reference evidence="2 3" key="1">
    <citation type="submission" date="2014-08" db="EMBL/GenBank/DDBJ databases">
        <title>Genomic and Phenotypic Diversity of Colwellia psychrerythraea strains from Disparate Marine Basins.</title>
        <authorList>
            <person name="Techtmann S.M."/>
            <person name="Stelling S.C."/>
            <person name="Utturkar S.M."/>
            <person name="Alshibli N."/>
            <person name="Harris A."/>
            <person name="Brown S.D."/>
            <person name="Hazen T.C."/>
        </authorList>
    </citation>
    <scope>NUCLEOTIDE SEQUENCE [LARGE SCALE GENOMIC DNA]</scope>
    <source>
        <strain evidence="2 3">ND2E</strain>
    </source>
</reference>
<dbReference type="Proteomes" id="UP000029843">
    <property type="component" value="Unassembled WGS sequence"/>
</dbReference>
<dbReference type="Gene3D" id="1.10.150.690">
    <property type="entry name" value="DUF2063"/>
    <property type="match status" value="1"/>
</dbReference>
<name>A0A099KK38_COLPS</name>
<evidence type="ECO:0000313" key="2">
    <source>
        <dbReference type="EMBL" id="KGJ90781.1"/>
    </source>
</evidence>
<dbReference type="EMBL" id="JQED01000031">
    <property type="protein sequence ID" value="KGJ90781.1"/>
    <property type="molecule type" value="Genomic_DNA"/>
</dbReference>
<organism evidence="2 3">
    <name type="scientific">Colwellia psychrerythraea</name>
    <name type="common">Vibrio psychroerythus</name>
    <dbReference type="NCBI Taxonomy" id="28229"/>
    <lineage>
        <taxon>Bacteria</taxon>
        <taxon>Pseudomonadati</taxon>
        <taxon>Pseudomonadota</taxon>
        <taxon>Gammaproteobacteria</taxon>
        <taxon>Alteromonadales</taxon>
        <taxon>Colwelliaceae</taxon>
        <taxon>Colwellia</taxon>
    </lineage>
</organism>
<sequence length="267" mass="31096">MDKLPLASLQQKMINYLVNDDPNVTSTIMKQIKDHGRITRDVRLNIYKNAYQVRLKETIENDHEMLGFFLGDDLFDQMVLGYINAYPSDNTSLRHFADKLPLFLANTPPFKDHPIISELAHFERFLMVAFDAADAALFTRDLLANTPPEQWPDLVFRFHPSVQLAHFHYNSVETWQALKQEQAPEPAKEQPSDWLLWRNKERLTQFRSLPAQEYDLINMILQGASFADLCDFLLQEVSEEQASPLALDYLLKWLDDGILIKQKFIQQ</sequence>
<protein>
    <recommendedName>
        <fullName evidence="1">Putative DNA-binding domain-containing protein</fullName>
    </recommendedName>
</protein>
<dbReference type="OrthoDB" id="343356at2"/>
<dbReference type="RefSeq" id="WP_052056600.1">
    <property type="nucleotide sequence ID" value="NZ_JQED01000031.1"/>
</dbReference>
<dbReference type="AlphaFoldDB" id="A0A099KK38"/>
<dbReference type="PATRIC" id="fig|28229.4.peg.2521"/>
<evidence type="ECO:0000313" key="3">
    <source>
        <dbReference type="Proteomes" id="UP000029843"/>
    </source>
</evidence>
<dbReference type="Pfam" id="PF09836">
    <property type="entry name" value="DUF2063"/>
    <property type="match status" value="1"/>
</dbReference>
<gene>
    <name evidence="2" type="ORF">ND2E_0024</name>
</gene>
<evidence type="ECO:0000259" key="1">
    <source>
        <dbReference type="Pfam" id="PF09836"/>
    </source>
</evidence>
<proteinExistence type="predicted"/>
<feature type="domain" description="Putative DNA-binding" evidence="1">
    <location>
        <begin position="9"/>
        <end position="104"/>
    </location>
</feature>